<dbReference type="EMBL" id="BDGG01000003">
    <property type="protein sequence ID" value="GAU94957.1"/>
    <property type="molecule type" value="Genomic_DNA"/>
</dbReference>
<proteinExistence type="predicted"/>
<feature type="compositionally biased region" description="Basic residues" evidence="1">
    <location>
        <begin position="54"/>
        <end position="73"/>
    </location>
</feature>
<keyword evidence="4" id="KW-1185">Reference proteome</keyword>
<dbReference type="AlphaFoldDB" id="A0A1D1V5K1"/>
<protein>
    <submittedName>
        <fullName evidence="3">Uncharacterized protein</fullName>
    </submittedName>
</protein>
<evidence type="ECO:0000313" key="3">
    <source>
        <dbReference type="EMBL" id="GAU94957.1"/>
    </source>
</evidence>
<organism evidence="3 4">
    <name type="scientific">Ramazzottius varieornatus</name>
    <name type="common">Water bear</name>
    <name type="synonym">Tardigrade</name>
    <dbReference type="NCBI Taxonomy" id="947166"/>
    <lineage>
        <taxon>Eukaryota</taxon>
        <taxon>Metazoa</taxon>
        <taxon>Ecdysozoa</taxon>
        <taxon>Tardigrada</taxon>
        <taxon>Eutardigrada</taxon>
        <taxon>Parachela</taxon>
        <taxon>Hypsibioidea</taxon>
        <taxon>Ramazzottiidae</taxon>
        <taxon>Ramazzottius</taxon>
    </lineage>
</organism>
<comment type="caution">
    <text evidence="3">The sequence shown here is derived from an EMBL/GenBank/DDBJ whole genome shotgun (WGS) entry which is preliminary data.</text>
</comment>
<evidence type="ECO:0000256" key="2">
    <source>
        <dbReference type="SAM" id="SignalP"/>
    </source>
</evidence>
<sequence length="73" mass="9313">MLPLRFWTLTLVSLLLVAAFIPSTTSEKVELEREKRSYYDGYYGRDRHHDDSYRHHRRRHNRRRHYHRDRYYY</sequence>
<feature type="region of interest" description="Disordered" evidence="1">
    <location>
        <begin position="41"/>
        <end position="73"/>
    </location>
</feature>
<feature type="signal peptide" evidence="2">
    <location>
        <begin position="1"/>
        <end position="26"/>
    </location>
</feature>
<feature type="compositionally biased region" description="Basic and acidic residues" evidence="1">
    <location>
        <begin position="41"/>
        <end position="53"/>
    </location>
</feature>
<feature type="chain" id="PRO_5008898065" evidence="2">
    <location>
        <begin position="27"/>
        <end position="73"/>
    </location>
</feature>
<gene>
    <name evidence="3" type="primary">RvY_06653-1</name>
    <name evidence="3" type="synonym">RvY_06653.1</name>
    <name evidence="3" type="ORF">RvY_06653</name>
</gene>
<evidence type="ECO:0000313" key="4">
    <source>
        <dbReference type="Proteomes" id="UP000186922"/>
    </source>
</evidence>
<evidence type="ECO:0000256" key="1">
    <source>
        <dbReference type="SAM" id="MobiDB-lite"/>
    </source>
</evidence>
<dbReference type="Proteomes" id="UP000186922">
    <property type="component" value="Unassembled WGS sequence"/>
</dbReference>
<reference evidence="3 4" key="1">
    <citation type="journal article" date="2016" name="Nat. Commun.">
        <title>Extremotolerant tardigrade genome and improved radiotolerance of human cultured cells by tardigrade-unique protein.</title>
        <authorList>
            <person name="Hashimoto T."/>
            <person name="Horikawa D.D."/>
            <person name="Saito Y."/>
            <person name="Kuwahara H."/>
            <person name="Kozuka-Hata H."/>
            <person name="Shin-I T."/>
            <person name="Minakuchi Y."/>
            <person name="Ohishi K."/>
            <person name="Motoyama A."/>
            <person name="Aizu T."/>
            <person name="Enomoto A."/>
            <person name="Kondo K."/>
            <person name="Tanaka S."/>
            <person name="Hara Y."/>
            <person name="Koshikawa S."/>
            <person name="Sagara H."/>
            <person name="Miura T."/>
            <person name="Yokobori S."/>
            <person name="Miyagawa K."/>
            <person name="Suzuki Y."/>
            <person name="Kubo T."/>
            <person name="Oyama M."/>
            <person name="Kohara Y."/>
            <person name="Fujiyama A."/>
            <person name="Arakawa K."/>
            <person name="Katayama T."/>
            <person name="Toyoda A."/>
            <person name="Kunieda T."/>
        </authorList>
    </citation>
    <scope>NUCLEOTIDE SEQUENCE [LARGE SCALE GENOMIC DNA]</scope>
    <source>
        <strain evidence="3 4">YOKOZUNA-1</strain>
    </source>
</reference>
<keyword evidence="2" id="KW-0732">Signal</keyword>
<name>A0A1D1V5K1_RAMVA</name>
<accession>A0A1D1V5K1</accession>